<evidence type="ECO:0000256" key="14">
    <source>
        <dbReference type="SAM" id="Phobius"/>
    </source>
</evidence>
<reference evidence="16" key="1">
    <citation type="submission" date="2011-05" db="EMBL/GenBank/DDBJ databases">
        <authorList>
            <person name="Richards S.R."/>
            <person name="Qu J."/>
            <person name="Jiang H."/>
            <person name="Jhangiani S.N."/>
            <person name="Agravi P."/>
            <person name="Goodspeed R."/>
            <person name="Gross S."/>
            <person name="Mandapat C."/>
            <person name="Jackson L."/>
            <person name="Mathew T."/>
            <person name="Pu L."/>
            <person name="Thornton R."/>
            <person name="Saada N."/>
            <person name="Wilczek-Boney K.B."/>
            <person name="Lee S."/>
            <person name="Kovar C."/>
            <person name="Wu Y."/>
            <person name="Scherer S.E."/>
            <person name="Worley K.C."/>
            <person name="Muzny D.M."/>
            <person name="Gibbs R."/>
        </authorList>
    </citation>
    <scope>NUCLEOTIDE SEQUENCE</scope>
    <source>
        <strain evidence="16">Brora</strain>
    </source>
</reference>
<evidence type="ECO:0000256" key="12">
    <source>
        <dbReference type="RuleBase" id="RU000679"/>
    </source>
</evidence>
<evidence type="ECO:0000256" key="13">
    <source>
        <dbReference type="SAM" id="MobiDB-lite"/>
    </source>
</evidence>
<organism evidence="15 16">
    <name type="scientific">Strigamia maritima</name>
    <name type="common">European centipede</name>
    <name type="synonym">Geophilus maritimus</name>
    <dbReference type="NCBI Taxonomy" id="126957"/>
    <lineage>
        <taxon>Eukaryota</taxon>
        <taxon>Metazoa</taxon>
        <taxon>Ecdysozoa</taxon>
        <taxon>Arthropoda</taxon>
        <taxon>Myriapoda</taxon>
        <taxon>Chilopoda</taxon>
        <taxon>Pleurostigmophora</taxon>
        <taxon>Geophilomorpha</taxon>
        <taxon>Linotaeniidae</taxon>
        <taxon>Strigamia</taxon>
    </lineage>
</organism>
<evidence type="ECO:0000256" key="1">
    <source>
        <dbReference type="ARBA" id="ARBA00004141"/>
    </source>
</evidence>
<keyword evidence="8 12" id="KW-0406">Ion transport</keyword>
<keyword evidence="7" id="KW-0915">Sodium</keyword>
<keyword evidence="3 12" id="KW-0813">Transport</keyword>
<evidence type="ECO:0000256" key="2">
    <source>
        <dbReference type="ARBA" id="ARBA00007193"/>
    </source>
</evidence>
<comment type="similarity">
    <text evidence="2 12">Belongs to the amiloride-sensitive sodium channel (TC 1.A.6) family.</text>
</comment>
<dbReference type="EMBL" id="JH431483">
    <property type="status" value="NOT_ANNOTATED_CDS"/>
    <property type="molecule type" value="Genomic_DNA"/>
</dbReference>
<dbReference type="GO" id="GO:0015280">
    <property type="term" value="F:ligand-gated sodium channel activity"/>
    <property type="evidence" value="ECO:0007669"/>
    <property type="project" value="TreeGrafter"/>
</dbReference>
<comment type="subcellular location">
    <subcellularLocation>
        <location evidence="1">Membrane</location>
        <topology evidence="1">Multi-pass membrane protein</topology>
    </subcellularLocation>
</comment>
<evidence type="ECO:0000313" key="15">
    <source>
        <dbReference type="EnsemblMetazoa" id="SMAR004410-PA"/>
    </source>
</evidence>
<dbReference type="InterPro" id="IPR001873">
    <property type="entry name" value="ENaC"/>
</dbReference>
<feature type="region of interest" description="Disordered" evidence="13">
    <location>
        <begin position="478"/>
        <end position="546"/>
    </location>
</feature>
<evidence type="ECO:0000256" key="11">
    <source>
        <dbReference type="ARBA" id="ARBA00023303"/>
    </source>
</evidence>
<evidence type="ECO:0000256" key="7">
    <source>
        <dbReference type="ARBA" id="ARBA00023053"/>
    </source>
</evidence>
<dbReference type="HOGENOM" id="CLU_037094_0_0_1"/>
<evidence type="ECO:0000256" key="4">
    <source>
        <dbReference type="ARBA" id="ARBA00022461"/>
    </source>
</evidence>
<keyword evidence="5 12" id="KW-0812">Transmembrane</keyword>
<protein>
    <submittedName>
        <fullName evidence="15">Uncharacterized protein</fullName>
    </submittedName>
</protein>
<dbReference type="Pfam" id="PF00858">
    <property type="entry name" value="ASC"/>
    <property type="match status" value="2"/>
</dbReference>
<dbReference type="Proteomes" id="UP000014500">
    <property type="component" value="Unassembled WGS sequence"/>
</dbReference>
<evidence type="ECO:0000256" key="6">
    <source>
        <dbReference type="ARBA" id="ARBA00022989"/>
    </source>
</evidence>
<dbReference type="PANTHER" id="PTHR11690:SF300">
    <property type="entry name" value="PICKPOCKET PROTEIN 19"/>
    <property type="match status" value="1"/>
</dbReference>
<evidence type="ECO:0000256" key="10">
    <source>
        <dbReference type="ARBA" id="ARBA00023201"/>
    </source>
</evidence>
<accession>T1ITG4</accession>
<evidence type="ECO:0000256" key="9">
    <source>
        <dbReference type="ARBA" id="ARBA00023136"/>
    </source>
</evidence>
<keyword evidence="4 12" id="KW-0894">Sodium channel</keyword>
<evidence type="ECO:0000256" key="3">
    <source>
        <dbReference type="ARBA" id="ARBA00022448"/>
    </source>
</evidence>
<keyword evidence="9 14" id="KW-0472">Membrane</keyword>
<reference evidence="15" key="2">
    <citation type="submission" date="2015-02" db="UniProtKB">
        <authorList>
            <consortium name="EnsemblMetazoa"/>
        </authorList>
    </citation>
    <scope>IDENTIFICATION</scope>
</reference>
<keyword evidence="10 12" id="KW-0739">Sodium transport</keyword>
<evidence type="ECO:0000256" key="8">
    <source>
        <dbReference type="ARBA" id="ARBA00023065"/>
    </source>
</evidence>
<dbReference type="PANTHER" id="PTHR11690">
    <property type="entry name" value="AMILORIDE-SENSITIVE SODIUM CHANNEL-RELATED"/>
    <property type="match status" value="1"/>
</dbReference>
<keyword evidence="6 14" id="KW-1133">Transmembrane helix</keyword>
<feature type="transmembrane region" description="Helical" evidence="14">
    <location>
        <begin position="55"/>
        <end position="77"/>
    </location>
</feature>
<sequence length="546" mass="63047">MISPRSIVMNQPNSSWQKKKTKKNFTNKYKTPTKKAKYTARIVDPKRSRKCGKGIIYNFLRFLVISFSVLTCSYQIFDRFLYFLSFPIDTKVTVTRNLSVKFPSITLCPPENNYMPMVILRLLKAKRRNVTFCEIHVFTFLNALNISKLWEYLSFNGTLRTAYTHARSTVIGSIQSNNIFPEKITNTFFGSCHTYTFKNLITFKIDDFKIGFAANQYLSRCHKAPSVVWYMMHHDDEILNYKVLTGYRDLQFGNNLVYGLSAKRFKLLNRTDQLCDINKVVNKCQLNCIENALKNISHCRLPFTSLSELPWCVTQSDVTNMLKKVKDFILSFNYMEKCVCPKICDQIEYNRYLEFIEIGNETSLSIVFAHNIIEEIEEYYAYTVIPFICDLGGSLGLFLGLSILSVCQKHRIETQKKNYDSHKGVRELSTLKVGEAVWIIDLRRQGIITALDTAPRSYIIETDKRTIRRNRYHLVPLPNSLPGGEEEEEDSAIDIFEDSSIDSTTPEPTMGNEETQAERNIDPTPTDNVPLRYSYVTRSGRGVKTP</sequence>
<evidence type="ECO:0000313" key="16">
    <source>
        <dbReference type="Proteomes" id="UP000014500"/>
    </source>
</evidence>
<feature type="compositionally biased region" description="Acidic residues" evidence="13">
    <location>
        <begin position="484"/>
        <end position="500"/>
    </location>
</feature>
<evidence type="ECO:0000256" key="5">
    <source>
        <dbReference type="ARBA" id="ARBA00022692"/>
    </source>
</evidence>
<keyword evidence="11 12" id="KW-0407">Ion channel</keyword>
<name>T1ITG4_STRMM</name>
<keyword evidence="16" id="KW-1185">Reference proteome</keyword>
<dbReference type="GO" id="GO:0005886">
    <property type="term" value="C:plasma membrane"/>
    <property type="evidence" value="ECO:0007669"/>
    <property type="project" value="TreeGrafter"/>
</dbReference>
<dbReference type="EnsemblMetazoa" id="SMAR004410-RA">
    <property type="protein sequence ID" value="SMAR004410-PA"/>
    <property type="gene ID" value="SMAR004410"/>
</dbReference>
<dbReference type="PhylomeDB" id="T1ITG4"/>
<proteinExistence type="inferred from homology"/>
<dbReference type="Gene3D" id="1.10.287.770">
    <property type="entry name" value="YojJ-like"/>
    <property type="match status" value="1"/>
</dbReference>
<dbReference type="eggNOG" id="KOG4294">
    <property type="taxonomic scope" value="Eukaryota"/>
</dbReference>
<dbReference type="AlphaFoldDB" id="T1ITG4"/>